<comment type="caution">
    <text evidence="1">The sequence shown here is derived from an EMBL/GenBank/DDBJ whole genome shotgun (WGS) entry which is preliminary data.</text>
</comment>
<evidence type="ECO:0000313" key="1">
    <source>
        <dbReference type="EMBL" id="TGY87608.1"/>
    </source>
</evidence>
<name>A0A4S2GXI8_9PROT</name>
<reference evidence="1 2" key="1">
    <citation type="journal article" date="2017" name="Int. J. Syst. Evol. Microbiol.">
        <title>Marinicauda algicola sp. nov., isolated from a marine red alga Rhodosorus marinus.</title>
        <authorList>
            <person name="Jeong S.E."/>
            <person name="Jeon S.H."/>
            <person name="Chun B.H."/>
            <person name="Kim D.W."/>
            <person name="Jeon C.O."/>
        </authorList>
    </citation>
    <scope>NUCLEOTIDE SEQUENCE [LARGE SCALE GENOMIC DNA]</scope>
    <source>
        <strain evidence="1 2">JCM 31718</strain>
    </source>
</reference>
<sequence length="138" mass="15233">MTISNWKHLDRRTAQVTMSGQITGEEYREAAGSLARIAAETPVRQLVIDELQVERQAHEDPGTRIAEDAARAMREGGIDRIAFLEAHSSRLADAFRQAFRRLGGEVETFARLRDAQGWLEVFHSGSAPDESAVARGAS</sequence>
<evidence type="ECO:0000313" key="2">
    <source>
        <dbReference type="Proteomes" id="UP000308054"/>
    </source>
</evidence>
<keyword evidence="2" id="KW-1185">Reference proteome</keyword>
<organism evidence="1 2">
    <name type="scientific">Marinicauda algicola</name>
    <dbReference type="NCBI Taxonomy" id="2029849"/>
    <lineage>
        <taxon>Bacteria</taxon>
        <taxon>Pseudomonadati</taxon>
        <taxon>Pseudomonadota</taxon>
        <taxon>Alphaproteobacteria</taxon>
        <taxon>Maricaulales</taxon>
        <taxon>Maricaulaceae</taxon>
        <taxon>Marinicauda</taxon>
    </lineage>
</organism>
<evidence type="ECO:0008006" key="3">
    <source>
        <dbReference type="Google" id="ProtNLM"/>
    </source>
</evidence>
<dbReference type="AlphaFoldDB" id="A0A4S2GXI8"/>
<gene>
    <name evidence="1" type="ORF">E5163_14320</name>
</gene>
<dbReference type="Proteomes" id="UP000308054">
    <property type="component" value="Unassembled WGS sequence"/>
</dbReference>
<dbReference type="EMBL" id="SRXW01000005">
    <property type="protein sequence ID" value="TGY87608.1"/>
    <property type="molecule type" value="Genomic_DNA"/>
</dbReference>
<dbReference type="RefSeq" id="WP_135997198.1">
    <property type="nucleotide sequence ID" value="NZ_CP071057.1"/>
</dbReference>
<accession>A0A4S2GXI8</accession>
<protein>
    <recommendedName>
        <fullName evidence="3">STAS/SEC14 domain-containing protein</fullName>
    </recommendedName>
</protein>
<proteinExistence type="predicted"/>